<dbReference type="Pfam" id="PF00263">
    <property type="entry name" value="Secretin"/>
    <property type="match status" value="1"/>
</dbReference>
<reference evidence="5" key="1">
    <citation type="submission" date="2022-09" db="EMBL/GenBank/DDBJ databases">
        <title>Intensive care unit water sources are persistently colonized with multi-drug resistant bacteria and are the site of extensive horizontal gene transfer of antibiotic resistance genes.</title>
        <authorList>
            <person name="Diorio-Toth L."/>
        </authorList>
    </citation>
    <scope>NUCLEOTIDE SEQUENCE</scope>
    <source>
        <strain evidence="5">GD03710</strain>
    </source>
</reference>
<evidence type="ECO:0000256" key="3">
    <source>
        <dbReference type="ARBA" id="ARBA00023136"/>
    </source>
</evidence>
<keyword evidence="2" id="KW-0732">Signal</keyword>
<dbReference type="PANTHER" id="PTHR30332">
    <property type="entry name" value="PROBABLE GENERAL SECRETION PATHWAY PROTEIN D"/>
    <property type="match status" value="1"/>
</dbReference>
<evidence type="ECO:0000313" key="6">
    <source>
        <dbReference type="Proteomes" id="UP001161704"/>
    </source>
</evidence>
<dbReference type="RefSeq" id="WP_103828371.1">
    <property type="nucleotide sequence ID" value="NZ_CAWOMG010000244.1"/>
</dbReference>
<organism evidence="5 6">
    <name type="scientific">Aeromonas caviae</name>
    <name type="common">Aeromonas punctata</name>
    <dbReference type="NCBI Taxonomy" id="648"/>
    <lineage>
        <taxon>Bacteria</taxon>
        <taxon>Pseudomonadati</taxon>
        <taxon>Pseudomonadota</taxon>
        <taxon>Gammaproteobacteria</taxon>
        <taxon>Aeromonadales</taxon>
        <taxon>Aeromonadaceae</taxon>
        <taxon>Aeromonas</taxon>
    </lineage>
</organism>
<gene>
    <name evidence="5" type="ORF">N5I20_20925</name>
</gene>
<proteinExistence type="inferred from homology"/>
<comment type="similarity">
    <text evidence="4">Belongs to the bacterial secretin family.</text>
</comment>
<sequence length="501" mass="54272">MKSRSAIATAVIIALSGCGATDHLEQKNAANDTLGQIKAYEGKHESSKSIYIDKPPLDLNPTIGEGAPWWVRKPATIQGQNIPLSFAVRNLLQSADQKISVNYGPDVVQDKIISVDYQGDVNGALNEIAAKADISVSVLGNKINFERYVTKVFELNSLLGKSSFLFGRKANSVNNSGEGLANRTITSSLGNSDTYATTEVVDINPFDDYLAAIESILRRDGASKDDKNPLEGNVIVTSSTASILVRTTPHRMSLVESYISSRKQAIARQVMIEVKVLQFKGGKGSAFGIDWNVIRNLSEGKLQFAGPSLPTLGDSGNYGFSFTSTNPKWDGTTILMKSLQTQGHVGVEYEPRTVARNNRVASIDNSEKLTYIARVTVTPNENADASVEVEDAVVSDGLTMSVMPNISDDMVNLQISGVLSKVIKWDDTEVSGVTIRAPQVQEIKFDQDIGLKYGETLVLNGYKQKSNKSDETSVFKNSFLGGNSGESSMTETIVLITPKRI</sequence>
<comment type="caution">
    <text evidence="5">The sequence shown here is derived from an EMBL/GenBank/DDBJ whole genome shotgun (WGS) entry which is preliminary data.</text>
</comment>
<name>A0A443XAC5_AERCA</name>
<evidence type="ECO:0000256" key="2">
    <source>
        <dbReference type="ARBA" id="ARBA00022729"/>
    </source>
</evidence>
<evidence type="ECO:0000256" key="4">
    <source>
        <dbReference type="RuleBase" id="RU004003"/>
    </source>
</evidence>
<dbReference type="PROSITE" id="PS51257">
    <property type="entry name" value="PROKAR_LIPOPROTEIN"/>
    <property type="match status" value="1"/>
</dbReference>
<protein>
    <submittedName>
        <fullName evidence="5">Uncharacterized protein</fullName>
    </submittedName>
</protein>
<evidence type="ECO:0000256" key="1">
    <source>
        <dbReference type="ARBA" id="ARBA00004370"/>
    </source>
</evidence>
<dbReference type="GO" id="GO:0016020">
    <property type="term" value="C:membrane"/>
    <property type="evidence" value="ECO:0007669"/>
    <property type="project" value="UniProtKB-SubCell"/>
</dbReference>
<dbReference type="GO" id="GO:0009306">
    <property type="term" value="P:protein secretion"/>
    <property type="evidence" value="ECO:0007669"/>
    <property type="project" value="InterPro"/>
</dbReference>
<dbReference type="InterPro" id="IPR050810">
    <property type="entry name" value="Bact_Secretion_Sys_Channel"/>
</dbReference>
<keyword evidence="3" id="KW-0472">Membrane</keyword>
<dbReference type="InterPro" id="IPR004846">
    <property type="entry name" value="T2SS/T3SS_dom"/>
</dbReference>
<dbReference type="GO" id="GO:0015627">
    <property type="term" value="C:type II protein secretion system complex"/>
    <property type="evidence" value="ECO:0007669"/>
    <property type="project" value="TreeGrafter"/>
</dbReference>
<accession>A0A443XAC5</accession>
<dbReference type="Proteomes" id="UP001161704">
    <property type="component" value="Unassembled WGS sequence"/>
</dbReference>
<evidence type="ECO:0000313" key="5">
    <source>
        <dbReference type="EMBL" id="MDH1507510.1"/>
    </source>
</evidence>
<comment type="subcellular location">
    <subcellularLocation>
        <location evidence="1">Membrane</location>
    </subcellularLocation>
</comment>
<dbReference type="EMBL" id="JAOCIZ010000128">
    <property type="protein sequence ID" value="MDH1507510.1"/>
    <property type="molecule type" value="Genomic_DNA"/>
</dbReference>
<dbReference type="PANTHER" id="PTHR30332:SF24">
    <property type="entry name" value="SECRETIN GSPD-RELATED"/>
    <property type="match status" value="1"/>
</dbReference>
<dbReference type="AlphaFoldDB" id="A0A443XAC5"/>